<comment type="similarity">
    <text evidence="1">Belongs to the transferase hexapeptide repeat family.</text>
</comment>
<dbReference type="OrthoDB" id="9815592at2"/>
<dbReference type="PANTHER" id="PTHR43300:SF11">
    <property type="entry name" value="ACETYLTRANSFERASE RV3034C-RELATED"/>
    <property type="match status" value="1"/>
</dbReference>
<organism evidence="2 3">
    <name type="scientific">Caviibacterium pharyngocola</name>
    <dbReference type="NCBI Taxonomy" id="28159"/>
    <lineage>
        <taxon>Bacteria</taxon>
        <taxon>Pseudomonadati</taxon>
        <taxon>Pseudomonadota</taxon>
        <taxon>Gammaproteobacteria</taxon>
        <taxon>Pasteurellales</taxon>
        <taxon>Pasteurellaceae</taxon>
        <taxon>Caviibacterium</taxon>
    </lineage>
</organism>
<dbReference type="SUPFAM" id="SSF51161">
    <property type="entry name" value="Trimeric LpxA-like enzymes"/>
    <property type="match status" value="1"/>
</dbReference>
<dbReference type="Gene3D" id="2.160.10.10">
    <property type="entry name" value="Hexapeptide repeat proteins"/>
    <property type="match status" value="1"/>
</dbReference>
<evidence type="ECO:0000256" key="1">
    <source>
        <dbReference type="ARBA" id="ARBA00007274"/>
    </source>
</evidence>
<dbReference type="CDD" id="cd03349">
    <property type="entry name" value="LbH_XAT"/>
    <property type="match status" value="1"/>
</dbReference>
<dbReference type="Proteomes" id="UP000230282">
    <property type="component" value="Unassembled WGS sequence"/>
</dbReference>
<dbReference type="EMBL" id="PHGZ01000007">
    <property type="protein sequence ID" value="PJG83509.1"/>
    <property type="molecule type" value="Genomic_DNA"/>
</dbReference>
<dbReference type="AlphaFoldDB" id="A0A2M8RX85"/>
<gene>
    <name evidence="2" type="ORF">CVP04_03840</name>
</gene>
<name>A0A2M8RX85_9PAST</name>
<protein>
    <submittedName>
        <fullName evidence="2">Transferase</fullName>
    </submittedName>
</protein>
<dbReference type="Pfam" id="PF00132">
    <property type="entry name" value="Hexapep"/>
    <property type="match status" value="1"/>
</dbReference>
<dbReference type="InterPro" id="IPR050179">
    <property type="entry name" value="Trans_hexapeptide_repeat"/>
</dbReference>
<keyword evidence="2" id="KW-0808">Transferase</keyword>
<proteinExistence type="inferred from homology"/>
<comment type="caution">
    <text evidence="2">The sequence shown here is derived from an EMBL/GenBank/DDBJ whole genome shotgun (WGS) entry which is preliminary data.</text>
</comment>
<dbReference type="PANTHER" id="PTHR43300">
    <property type="entry name" value="ACETYLTRANSFERASE"/>
    <property type="match status" value="1"/>
</dbReference>
<reference evidence="2 3" key="1">
    <citation type="submission" date="2017-11" db="EMBL/GenBank/DDBJ databases">
        <title>Reclassification of Bisgaard taxon 5 as Caviibacterium pharyngocola gen. nov., sp. nov.</title>
        <authorList>
            <person name="Christensen H."/>
        </authorList>
    </citation>
    <scope>NUCLEOTIDE SEQUENCE [LARGE SCALE GENOMIC DNA]</scope>
    <source>
        <strain evidence="2 3">7_3</strain>
    </source>
</reference>
<accession>A0A2M8RX85</accession>
<dbReference type="GO" id="GO:0016740">
    <property type="term" value="F:transferase activity"/>
    <property type="evidence" value="ECO:0007669"/>
    <property type="project" value="UniProtKB-KW"/>
</dbReference>
<sequence>MNLFKIPILGKFFLHYLSNKQGGEKTSVILRKFIKSEYNVDIELYTYGGCFSNKFNIGGTVKIGRYCSIGPDVCYLGANHPMERAVMSAYFYNKNFSGFDVRDVERKELIIGNDVWIGRNATILSSCSVIGNGAVIGAGAVVTKDVPPYAIVIGIPAKILRYRFNQGIIDNLEKSQWWKFTPEELMEFYSDIDEPELWSQKLLQLAEKKLTK</sequence>
<dbReference type="InterPro" id="IPR011004">
    <property type="entry name" value="Trimer_LpxA-like_sf"/>
</dbReference>
<dbReference type="RefSeq" id="WP_100296200.1">
    <property type="nucleotide sequence ID" value="NZ_PHGZ01000007.1"/>
</dbReference>
<evidence type="ECO:0000313" key="3">
    <source>
        <dbReference type="Proteomes" id="UP000230282"/>
    </source>
</evidence>
<evidence type="ECO:0000313" key="2">
    <source>
        <dbReference type="EMBL" id="PJG83509.1"/>
    </source>
</evidence>
<keyword evidence="3" id="KW-1185">Reference proteome</keyword>
<dbReference type="InterPro" id="IPR001451">
    <property type="entry name" value="Hexapep"/>
</dbReference>